<dbReference type="Pfam" id="PF01796">
    <property type="entry name" value="OB_ChsH2_C"/>
    <property type="match status" value="1"/>
</dbReference>
<name>A0A0E2BNI2_9LEPT</name>
<dbReference type="PANTHER" id="PTHR34075:SF5">
    <property type="entry name" value="BLR3430 PROTEIN"/>
    <property type="match status" value="1"/>
</dbReference>
<accession>A0A0E2BNI2</accession>
<evidence type="ECO:0000313" key="3">
    <source>
        <dbReference type="Proteomes" id="UP000006329"/>
    </source>
</evidence>
<evidence type="ECO:0000313" key="2">
    <source>
        <dbReference type="EMBL" id="EKO32896.1"/>
    </source>
</evidence>
<organism evidence="2 3">
    <name type="scientific">Leptospira santarosai str. MOR084</name>
    <dbReference type="NCBI Taxonomy" id="1049984"/>
    <lineage>
        <taxon>Bacteria</taxon>
        <taxon>Pseudomonadati</taxon>
        <taxon>Spirochaetota</taxon>
        <taxon>Spirochaetia</taxon>
        <taxon>Leptospirales</taxon>
        <taxon>Leptospiraceae</taxon>
        <taxon>Leptospira</taxon>
    </lineage>
</organism>
<comment type="caution">
    <text evidence="2">The sequence shown here is derived from an EMBL/GenBank/DDBJ whole genome shotgun (WGS) entry which is preliminary data.</text>
</comment>
<feature type="domain" description="ChsH2 C-terminal OB-fold" evidence="1">
    <location>
        <begin position="39"/>
        <end position="103"/>
    </location>
</feature>
<gene>
    <name evidence="2" type="ORF">LEP1GSC179_3885</name>
</gene>
<protein>
    <submittedName>
        <fullName evidence="2">PF01796 domain protein</fullName>
    </submittedName>
</protein>
<proteinExistence type="predicted"/>
<dbReference type="InterPro" id="IPR052513">
    <property type="entry name" value="Thioester_dehydratase-like"/>
</dbReference>
<keyword evidence="3" id="KW-1185">Reference proteome</keyword>
<reference evidence="2" key="1">
    <citation type="submission" date="2012-10" db="EMBL/GenBank/DDBJ databases">
        <authorList>
            <person name="Harkins D.M."/>
            <person name="Durkin A.S."/>
            <person name="Brinkac L.M."/>
            <person name="Haft D.H."/>
            <person name="Selengut J.D."/>
            <person name="Sanka R."/>
            <person name="DePew J."/>
            <person name="Purushe J."/>
            <person name="Matthias M.A."/>
            <person name="Vinetz J.M."/>
            <person name="Sutton G.G."/>
            <person name="Nierman W.C."/>
            <person name="Fouts D.E."/>
        </authorList>
    </citation>
    <scope>NUCLEOTIDE SEQUENCE [LARGE SCALE GENOMIC DNA]</scope>
    <source>
        <strain evidence="2">MOR084</strain>
    </source>
</reference>
<dbReference type="Proteomes" id="UP000006329">
    <property type="component" value="Unassembled WGS sequence"/>
</dbReference>
<dbReference type="AlphaFoldDB" id="A0A0E2BNI2"/>
<dbReference type="SUPFAM" id="SSF50249">
    <property type="entry name" value="Nucleic acid-binding proteins"/>
    <property type="match status" value="1"/>
</dbReference>
<dbReference type="InterPro" id="IPR002878">
    <property type="entry name" value="ChsH2_C"/>
</dbReference>
<dbReference type="InterPro" id="IPR012340">
    <property type="entry name" value="NA-bd_OB-fold"/>
</dbReference>
<dbReference type="PANTHER" id="PTHR34075">
    <property type="entry name" value="BLR3430 PROTEIN"/>
    <property type="match status" value="1"/>
</dbReference>
<dbReference type="EMBL" id="AHON02000062">
    <property type="protein sequence ID" value="EKO32896.1"/>
    <property type="molecule type" value="Genomic_DNA"/>
</dbReference>
<evidence type="ECO:0000259" key="1">
    <source>
        <dbReference type="Pfam" id="PF01796"/>
    </source>
</evidence>
<sequence>MSETILKILKGKKCDSCGFQTTEPLIACSQCGNPEISEIQFSGKGKIYTYTVVHVGFGHLAQRAPYVLTVVELEEKIKTMGILEGEISGVPVTESVKIDLPVQFQRDEPGIGFVFGPVSFPESQEKLNS</sequence>
<dbReference type="GeneID" id="29742231"/>
<dbReference type="RefSeq" id="WP_004460747.1">
    <property type="nucleotide sequence ID" value="NZ_AHON02000062.1"/>
</dbReference>